<dbReference type="PANTHER" id="PTHR46481:SF10">
    <property type="entry name" value="ZINC FINGER BED DOMAIN-CONTAINING PROTEIN 39"/>
    <property type="match status" value="1"/>
</dbReference>
<comment type="subcellular location">
    <subcellularLocation>
        <location evidence="1">Nucleus</location>
    </subcellularLocation>
</comment>
<feature type="region of interest" description="Disordered" evidence="12">
    <location>
        <begin position="915"/>
        <end position="966"/>
    </location>
</feature>
<evidence type="ECO:0000313" key="14">
    <source>
        <dbReference type="EMBL" id="RXN14962.1"/>
    </source>
</evidence>
<dbReference type="Pfam" id="PF02892">
    <property type="entry name" value="zf-BED"/>
    <property type="match status" value="1"/>
</dbReference>
<dbReference type="SUPFAM" id="SSF53098">
    <property type="entry name" value="Ribonuclease H-like"/>
    <property type="match status" value="1"/>
</dbReference>
<keyword evidence="9" id="KW-0804">Transcription</keyword>
<evidence type="ECO:0000256" key="7">
    <source>
        <dbReference type="ARBA" id="ARBA00022833"/>
    </source>
</evidence>
<feature type="compositionally biased region" description="Basic and acidic residues" evidence="12">
    <location>
        <begin position="942"/>
        <end position="966"/>
    </location>
</feature>
<dbReference type="GO" id="GO:0006508">
    <property type="term" value="P:proteolysis"/>
    <property type="evidence" value="ECO:0007669"/>
    <property type="project" value="UniProtKB-KW"/>
</dbReference>
<evidence type="ECO:0000256" key="10">
    <source>
        <dbReference type="ARBA" id="ARBA00023242"/>
    </source>
</evidence>
<dbReference type="Proteomes" id="UP000290572">
    <property type="component" value="Unassembled WGS sequence"/>
</dbReference>
<protein>
    <submittedName>
        <fullName evidence="14">Zinc finger BED domain-containing 4-like protein</fullName>
    </submittedName>
</protein>
<dbReference type="EMBL" id="QBIY01012868">
    <property type="protein sequence ID" value="RXN14962.1"/>
    <property type="molecule type" value="Genomic_DNA"/>
</dbReference>
<dbReference type="PROSITE" id="PS50808">
    <property type="entry name" value="ZF_BED"/>
    <property type="match status" value="1"/>
</dbReference>
<dbReference type="InterPro" id="IPR038765">
    <property type="entry name" value="Papain-like_cys_pep_sf"/>
</dbReference>
<evidence type="ECO:0000256" key="1">
    <source>
        <dbReference type="ARBA" id="ARBA00004123"/>
    </source>
</evidence>
<evidence type="ECO:0000256" key="5">
    <source>
        <dbReference type="ARBA" id="ARBA00022771"/>
    </source>
</evidence>
<keyword evidence="4" id="KW-0479">Metal-binding</keyword>
<reference evidence="14 15" key="1">
    <citation type="submission" date="2018-03" db="EMBL/GenBank/DDBJ databases">
        <title>Draft genome sequence of Rohu Carp (Labeo rohita).</title>
        <authorList>
            <person name="Das P."/>
            <person name="Kushwaha B."/>
            <person name="Joshi C.G."/>
            <person name="Kumar D."/>
            <person name="Nagpure N.S."/>
            <person name="Sahoo L."/>
            <person name="Das S.P."/>
            <person name="Bit A."/>
            <person name="Patnaik S."/>
            <person name="Meher P.K."/>
            <person name="Jayasankar P."/>
            <person name="Koringa P.G."/>
            <person name="Patel N.V."/>
            <person name="Hinsu A.T."/>
            <person name="Kumar R."/>
            <person name="Pandey M."/>
            <person name="Agarwal S."/>
            <person name="Srivastava S."/>
            <person name="Singh M."/>
            <person name="Iquebal M.A."/>
            <person name="Jaiswal S."/>
            <person name="Angadi U.B."/>
            <person name="Kumar N."/>
            <person name="Raza M."/>
            <person name="Shah T.M."/>
            <person name="Rai A."/>
            <person name="Jena J.K."/>
        </authorList>
    </citation>
    <scope>NUCLEOTIDE SEQUENCE [LARGE SCALE GENOMIC DNA]</scope>
    <source>
        <strain evidence="14">DASCIFA01</strain>
        <tissue evidence="14">Testis</tissue>
    </source>
</reference>
<dbReference type="GO" id="GO:0009791">
    <property type="term" value="P:post-embryonic development"/>
    <property type="evidence" value="ECO:0007669"/>
    <property type="project" value="UniProtKB-ARBA"/>
</dbReference>
<dbReference type="SMART" id="SM00614">
    <property type="entry name" value="ZnF_BED"/>
    <property type="match status" value="1"/>
</dbReference>
<comment type="similarity">
    <text evidence="2">Belongs to the peptidase C48 family.</text>
</comment>
<evidence type="ECO:0000256" key="6">
    <source>
        <dbReference type="ARBA" id="ARBA00022801"/>
    </source>
</evidence>
<keyword evidence="5 11" id="KW-0863">Zinc-finger</keyword>
<keyword evidence="10" id="KW-0539">Nucleus</keyword>
<keyword evidence="7" id="KW-0862">Zinc</keyword>
<proteinExistence type="inferred from homology"/>
<keyword evidence="3" id="KW-0645">Protease</keyword>
<dbReference type="SUPFAM" id="SSF54001">
    <property type="entry name" value="Cysteine proteinases"/>
    <property type="match status" value="1"/>
</dbReference>
<evidence type="ECO:0000256" key="9">
    <source>
        <dbReference type="ARBA" id="ARBA00023163"/>
    </source>
</evidence>
<dbReference type="InterPro" id="IPR036236">
    <property type="entry name" value="Znf_C2H2_sf"/>
</dbReference>
<gene>
    <name evidence="14" type="ORF">ROHU_008841</name>
</gene>
<feature type="domain" description="BED-type" evidence="13">
    <location>
        <begin position="1"/>
        <end position="57"/>
    </location>
</feature>
<evidence type="ECO:0000259" key="13">
    <source>
        <dbReference type="PROSITE" id="PS50808"/>
    </source>
</evidence>
<keyword evidence="8" id="KW-0805">Transcription regulation</keyword>
<dbReference type="GO" id="GO:0003677">
    <property type="term" value="F:DNA binding"/>
    <property type="evidence" value="ECO:0007669"/>
    <property type="project" value="InterPro"/>
</dbReference>
<evidence type="ECO:0000313" key="15">
    <source>
        <dbReference type="Proteomes" id="UP000290572"/>
    </source>
</evidence>
<dbReference type="InterPro" id="IPR003653">
    <property type="entry name" value="Peptidase_C48_C"/>
</dbReference>
<keyword evidence="15" id="KW-1185">Reference proteome</keyword>
<dbReference type="InterPro" id="IPR012337">
    <property type="entry name" value="RNaseH-like_sf"/>
</dbReference>
<feature type="compositionally biased region" description="Basic and acidic residues" evidence="12">
    <location>
        <begin position="915"/>
        <end position="930"/>
    </location>
</feature>
<dbReference type="GO" id="GO:0008270">
    <property type="term" value="F:zinc ion binding"/>
    <property type="evidence" value="ECO:0007669"/>
    <property type="project" value="UniProtKB-KW"/>
</dbReference>
<evidence type="ECO:0000256" key="8">
    <source>
        <dbReference type="ARBA" id="ARBA00023015"/>
    </source>
</evidence>
<dbReference type="PANTHER" id="PTHR46481">
    <property type="entry name" value="ZINC FINGER BED DOMAIN-CONTAINING PROTEIN 4"/>
    <property type="match status" value="1"/>
</dbReference>
<evidence type="ECO:0000256" key="2">
    <source>
        <dbReference type="ARBA" id="ARBA00005234"/>
    </source>
</evidence>
<dbReference type="InterPro" id="IPR003656">
    <property type="entry name" value="Znf_BED"/>
</dbReference>
<dbReference type="Gene3D" id="3.40.395.10">
    <property type="entry name" value="Adenoviral Proteinase, Chain A"/>
    <property type="match status" value="1"/>
</dbReference>
<evidence type="ECO:0000256" key="11">
    <source>
        <dbReference type="PROSITE-ProRule" id="PRU00027"/>
    </source>
</evidence>
<dbReference type="SUPFAM" id="SSF57667">
    <property type="entry name" value="beta-beta-alpha zinc fingers"/>
    <property type="match status" value="1"/>
</dbReference>
<comment type="caution">
    <text evidence="14">The sequence shown here is derived from an EMBL/GenBank/DDBJ whole genome shotgun (WGS) entry which is preliminary data.</text>
</comment>
<evidence type="ECO:0000256" key="3">
    <source>
        <dbReference type="ARBA" id="ARBA00022670"/>
    </source>
</evidence>
<dbReference type="AlphaFoldDB" id="A0A498M6P7"/>
<sequence>MSAVWNYFKVNEDDKTKADCKLCSAKLSRGGSKGSAFNTSNLIKHLKSQHDNEYKEFTQAPKPTQLTLQQTLARREKMSRDNPRAVKITQAIIEYIALSDQPLSEVENVGFLHLLHVLEPRYDVPSRRYMTDTELPKLHDSVKKHIHSLLQTSSAFSFTTDIWTSSVSPVSLISLTSQWIDESFTPQRAILHVKQLRGLHTSQAIVHVFEEMLQTWGIPKTSVHVVLRDNAKNMIKAMNDAGLPSLPCVAHTLQLAVHEGLLAQRSTADAIAVGRKIVGHFKHSALAYSRLEDIQGQLNQPIKRLQQDVQTCWNSTYYMLQSLIEQKRVLGVYVSEHELPVSPLTNGLLSVAILAPFEELTKKVSSYDALASDVIPAVTVLVRLLNRETDEDHGVKTMKATLLAAVKKRFSDVETNPLYFISTILDPRYKDRFFSNNTAPEAKLHLKQELQMMSRAEAEGSRAEAAEPPAKLFLKAQASTSSSLDTVFDEIAKEQPQAAQPLAAGAAIELDTYLGEAPSPREDSPLKYWGVNKIRFNGPSKTTVNDLIIPFFFLHLKTQKHTTECYLRATLNAKGASAKLYQLSHYTTGVFLNGTREQLPQQRLNFEQYDGVTVAVNVDNVHWRFVYIHAVSKKIFVLDPHRGSNEKEAATQACKKFGEFFKMRRNRDSIEDWVDTKWQPGTIDHSFQEDGDSCGVFVMQMARQVVENFPKIPENIHIDPSKDWMWNCRRNMAKDILQASGNLYEKKTVSQKAAHLSQLAVHYYLLPAALHCITWIPISPRSWNFVPRLVFLQKRQFKSIPDRLALSCPVIMDFIENVISCGKYMQAKLPLKSKTLQALSSIDPVVRGHSQAVIQLKELAIIMKHLVPTESDPSMEILRSRRRTGITMFKREDVKLGPVDKTVCRNIRAAGKKDKSFREKRIEERKKRQAEYGCRASCGSAERAKTTAQAEERQARLRRGKAEECS</sequence>
<dbReference type="GO" id="GO:0008234">
    <property type="term" value="F:cysteine-type peptidase activity"/>
    <property type="evidence" value="ECO:0007669"/>
    <property type="project" value="InterPro"/>
</dbReference>
<name>A0A498M6P7_LABRO</name>
<organism evidence="14 15">
    <name type="scientific">Labeo rohita</name>
    <name type="common">Indian major carp</name>
    <name type="synonym">Cyprinus rohita</name>
    <dbReference type="NCBI Taxonomy" id="84645"/>
    <lineage>
        <taxon>Eukaryota</taxon>
        <taxon>Metazoa</taxon>
        <taxon>Chordata</taxon>
        <taxon>Craniata</taxon>
        <taxon>Vertebrata</taxon>
        <taxon>Euteleostomi</taxon>
        <taxon>Actinopterygii</taxon>
        <taxon>Neopterygii</taxon>
        <taxon>Teleostei</taxon>
        <taxon>Ostariophysi</taxon>
        <taxon>Cypriniformes</taxon>
        <taxon>Cyprinidae</taxon>
        <taxon>Labeoninae</taxon>
        <taxon>Labeonini</taxon>
        <taxon>Labeo</taxon>
    </lineage>
</organism>
<dbReference type="Pfam" id="PF02902">
    <property type="entry name" value="Peptidase_C48"/>
    <property type="match status" value="1"/>
</dbReference>
<dbReference type="GO" id="GO:0005634">
    <property type="term" value="C:nucleus"/>
    <property type="evidence" value="ECO:0007669"/>
    <property type="project" value="UniProtKB-SubCell"/>
</dbReference>
<dbReference type="InterPro" id="IPR052035">
    <property type="entry name" value="ZnF_BED_domain_contain"/>
</dbReference>
<dbReference type="SUPFAM" id="SSF140996">
    <property type="entry name" value="Hermes dimerisation domain"/>
    <property type="match status" value="1"/>
</dbReference>
<evidence type="ECO:0000256" key="12">
    <source>
        <dbReference type="SAM" id="MobiDB-lite"/>
    </source>
</evidence>
<evidence type="ECO:0000256" key="4">
    <source>
        <dbReference type="ARBA" id="ARBA00022723"/>
    </source>
</evidence>
<accession>A0A498M6P7</accession>
<keyword evidence="6" id="KW-0378">Hydrolase</keyword>